<dbReference type="InterPro" id="IPR025979">
    <property type="entry name" value="ChrR-like_cupin_dom"/>
</dbReference>
<dbReference type="RefSeq" id="WP_012638506.1">
    <property type="nucleotide sequence ID" value="NC_011901.1"/>
</dbReference>
<dbReference type="InterPro" id="IPR014710">
    <property type="entry name" value="RmlC-like_jellyroll"/>
</dbReference>
<name>B8GT12_THISH</name>
<feature type="domain" description="ChrR-like cupin" evidence="1">
    <location>
        <begin position="128"/>
        <end position="204"/>
    </location>
</feature>
<dbReference type="OrthoDB" id="9801227at2"/>
<protein>
    <submittedName>
        <fullName evidence="2">Anti-ECFsigma factor, ChrR</fullName>
    </submittedName>
</protein>
<dbReference type="HOGENOM" id="CLU_111523_0_0_6"/>
<dbReference type="EMBL" id="CP001339">
    <property type="protein sequence ID" value="ACL73027.1"/>
    <property type="molecule type" value="Genomic_DNA"/>
</dbReference>
<dbReference type="SUPFAM" id="SSF51182">
    <property type="entry name" value="RmlC-like cupins"/>
    <property type="match status" value="2"/>
</dbReference>
<dbReference type="STRING" id="396588.Tgr7_1946"/>
<feature type="domain" description="ChrR-like cupin" evidence="1">
    <location>
        <begin position="18"/>
        <end position="119"/>
    </location>
</feature>
<dbReference type="GO" id="GO:0030145">
    <property type="term" value="F:manganese ion binding"/>
    <property type="evidence" value="ECO:0007669"/>
    <property type="project" value="InterPro"/>
</dbReference>
<evidence type="ECO:0000313" key="2">
    <source>
        <dbReference type="EMBL" id="ACL73027.1"/>
    </source>
</evidence>
<evidence type="ECO:0000313" key="3">
    <source>
        <dbReference type="Proteomes" id="UP000002383"/>
    </source>
</evidence>
<evidence type="ECO:0000259" key="1">
    <source>
        <dbReference type="Pfam" id="PF12973"/>
    </source>
</evidence>
<dbReference type="eggNOG" id="COG1917">
    <property type="taxonomic scope" value="Bacteria"/>
</dbReference>
<accession>B8GT12</accession>
<dbReference type="PROSITE" id="PS00725">
    <property type="entry name" value="GERMIN"/>
    <property type="match status" value="1"/>
</dbReference>
<dbReference type="InterPro" id="IPR019780">
    <property type="entry name" value="Germin_Mn-BS"/>
</dbReference>
<dbReference type="Gene3D" id="2.60.120.10">
    <property type="entry name" value="Jelly Rolls"/>
    <property type="match status" value="1"/>
</dbReference>
<dbReference type="AlphaFoldDB" id="B8GT12"/>
<dbReference type="CDD" id="cd20303">
    <property type="entry name" value="cupin_ChrR_1"/>
    <property type="match status" value="1"/>
</dbReference>
<gene>
    <name evidence="2" type="ordered locus">Tgr7_1946</name>
</gene>
<dbReference type="KEGG" id="tgr:Tgr7_1946"/>
<reference evidence="2 3" key="1">
    <citation type="journal article" date="2011" name="Stand. Genomic Sci.">
        <title>Complete genome sequence of 'Thioalkalivibrio sulfidophilus' HL-EbGr7.</title>
        <authorList>
            <person name="Muyzer G."/>
            <person name="Sorokin D.Y."/>
            <person name="Mavromatis K."/>
            <person name="Lapidus A."/>
            <person name="Clum A."/>
            <person name="Ivanova N."/>
            <person name="Pati A."/>
            <person name="d'Haeseleer P."/>
            <person name="Woyke T."/>
            <person name="Kyrpides N.C."/>
        </authorList>
    </citation>
    <scope>NUCLEOTIDE SEQUENCE [LARGE SCALE GENOMIC DNA]</scope>
    <source>
        <strain evidence="2 3">HL-EbGR7</strain>
    </source>
</reference>
<dbReference type="Proteomes" id="UP000002383">
    <property type="component" value="Chromosome"/>
</dbReference>
<keyword evidence="3" id="KW-1185">Reference proteome</keyword>
<organism evidence="2 3">
    <name type="scientific">Thioalkalivibrio sulfidiphilus (strain HL-EbGR7)</name>
    <dbReference type="NCBI Taxonomy" id="396588"/>
    <lineage>
        <taxon>Bacteria</taxon>
        <taxon>Pseudomonadati</taxon>
        <taxon>Pseudomonadota</taxon>
        <taxon>Gammaproteobacteria</taxon>
        <taxon>Chromatiales</taxon>
        <taxon>Ectothiorhodospiraceae</taxon>
        <taxon>Thioalkalivibrio</taxon>
    </lineage>
</organism>
<dbReference type="Pfam" id="PF12973">
    <property type="entry name" value="Cupin_7"/>
    <property type="match status" value="2"/>
</dbReference>
<dbReference type="InterPro" id="IPR011051">
    <property type="entry name" value="RmlC_Cupin_sf"/>
</dbReference>
<proteinExistence type="predicted"/>
<sequence length="224" mass="24346">MQKTIDDLADVNADPHEAARVDTGVMAWEPSPSGTVWRKPLYRSGGEFGPVTSLVRYAPGGAFRPHSHPEGEEILVLDGVFADEHGEYRAGTWFLNPDGSSHAPRSEPGCDLFVRLRQYPGRDRAARCLDTDRMDWVETGVPGVQEKVLYRESGYPEDVCLMQLANGASLPVPGDGIIEILVLEGELRGPDGVVATGTWMRAPAAGAGSWLAAGDCRLYRRIVT</sequence>